<dbReference type="GO" id="GO:0008430">
    <property type="term" value="F:selenium binding"/>
    <property type="evidence" value="ECO:0007669"/>
    <property type="project" value="InterPro"/>
</dbReference>
<dbReference type="InterPro" id="IPR008826">
    <property type="entry name" value="Se-bd"/>
</dbReference>
<keyword evidence="2" id="KW-0711">Selenium</keyword>
<evidence type="ECO:0000313" key="4">
    <source>
        <dbReference type="Proteomes" id="UP000054047"/>
    </source>
</evidence>
<evidence type="ECO:0000256" key="2">
    <source>
        <dbReference type="ARBA" id="ARBA00023266"/>
    </source>
</evidence>
<protein>
    <submittedName>
        <fullName evidence="3">Selenium binding protein</fullName>
    </submittedName>
</protein>
<gene>
    <name evidence="3" type="ORF">ANCDUO_03505</name>
</gene>
<name>A0A0C2GXA8_9BILA</name>
<dbReference type="PANTHER" id="PTHR23300:SF3">
    <property type="entry name" value="SELENIUM-BINDING PROTEIN-RELATED"/>
    <property type="match status" value="1"/>
</dbReference>
<sequence>MDGDFLLIDRNSFEIRERHNRSGFTGFGGDFSFQTRRNLLIASEWGHPRLFRNGFTRSEIENVSESFGSHLHVWQISPGVLKESIDLGPFDGCLTTTVRFLHNPECNHAFACSAVGSSVFHLHMNSVNGKWTADKVFQVQPMQVENWLSSEMPALLTDLVISMNDKFAYVAGWLHGCVWQLDISDPFRVSAMNRVVLGGLLGGISDAFVKSPSIIQLDRSHQFGFANIGRGTPRRTTCIRGTIFRGGPAFLQLSVDGKRLYVGNSFYKQWDAQFYPELIANGGQIARIDIDIAGKMSLSDSFLIDLKMAWQNITYCQDV</sequence>
<dbReference type="PANTHER" id="PTHR23300">
    <property type="entry name" value="METHANETHIOL OXIDASE"/>
    <property type="match status" value="1"/>
</dbReference>
<comment type="similarity">
    <text evidence="1">Belongs to the selenium-binding protein family.</text>
</comment>
<dbReference type="AlphaFoldDB" id="A0A0C2GXA8"/>
<keyword evidence="4" id="KW-1185">Reference proteome</keyword>
<dbReference type="EMBL" id="KN727233">
    <property type="protein sequence ID" value="KIH66165.1"/>
    <property type="molecule type" value="Genomic_DNA"/>
</dbReference>
<reference evidence="3 4" key="1">
    <citation type="submission" date="2013-12" db="EMBL/GenBank/DDBJ databases">
        <title>Draft genome of the parsitic nematode Ancylostoma duodenale.</title>
        <authorList>
            <person name="Mitreva M."/>
        </authorList>
    </citation>
    <scope>NUCLEOTIDE SEQUENCE [LARGE SCALE GENOMIC DNA]</scope>
    <source>
        <strain evidence="3 4">Zhejiang</strain>
    </source>
</reference>
<dbReference type="Pfam" id="PF05694">
    <property type="entry name" value="SBP56"/>
    <property type="match status" value="1"/>
</dbReference>
<accession>A0A0C2GXA8</accession>
<evidence type="ECO:0000256" key="1">
    <source>
        <dbReference type="ARBA" id="ARBA00005606"/>
    </source>
</evidence>
<dbReference type="Proteomes" id="UP000054047">
    <property type="component" value="Unassembled WGS sequence"/>
</dbReference>
<dbReference type="SUPFAM" id="SSF75011">
    <property type="entry name" value="3-carboxy-cis,cis-mucoante lactonizing enzyme"/>
    <property type="match status" value="1"/>
</dbReference>
<evidence type="ECO:0000313" key="3">
    <source>
        <dbReference type="EMBL" id="KIH66165.1"/>
    </source>
</evidence>
<proteinExistence type="inferred from homology"/>
<dbReference type="OrthoDB" id="10252446at2759"/>
<organism evidence="3 4">
    <name type="scientific">Ancylostoma duodenale</name>
    <dbReference type="NCBI Taxonomy" id="51022"/>
    <lineage>
        <taxon>Eukaryota</taxon>
        <taxon>Metazoa</taxon>
        <taxon>Ecdysozoa</taxon>
        <taxon>Nematoda</taxon>
        <taxon>Chromadorea</taxon>
        <taxon>Rhabditida</taxon>
        <taxon>Rhabditina</taxon>
        <taxon>Rhabditomorpha</taxon>
        <taxon>Strongyloidea</taxon>
        <taxon>Ancylostomatidae</taxon>
        <taxon>Ancylostomatinae</taxon>
        <taxon>Ancylostoma</taxon>
    </lineage>
</organism>